<dbReference type="InterPro" id="IPR042197">
    <property type="entry name" value="Apaf_helical"/>
</dbReference>
<dbReference type="GO" id="GO:0009626">
    <property type="term" value="P:plant-type hypersensitive response"/>
    <property type="evidence" value="ECO:0007669"/>
    <property type="project" value="UniProtKB-ARBA"/>
</dbReference>
<feature type="compositionally biased region" description="Low complexity" evidence="8">
    <location>
        <begin position="354"/>
        <end position="374"/>
    </location>
</feature>
<dbReference type="Gene3D" id="3.40.50.300">
    <property type="entry name" value="P-loop containing nucleotide triphosphate hydrolases"/>
    <property type="match status" value="2"/>
</dbReference>
<dbReference type="Gene3D" id="1.20.5.4130">
    <property type="match status" value="1"/>
</dbReference>
<name>A0A8T0VEW4_PANVG</name>
<dbReference type="Pfam" id="PF18052">
    <property type="entry name" value="Rx_N"/>
    <property type="match status" value="1"/>
</dbReference>
<dbReference type="InterPro" id="IPR002182">
    <property type="entry name" value="NB-ARC"/>
</dbReference>
<dbReference type="AlphaFoldDB" id="A0A8T0VEW4"/>
<dbReference type="InterPro" id="IPR041118">
    <property type="entry name" value="Rx_N"/>
</dbReference>
<dbReference type="InterPro" id="IPR044974">
    <property type="entry name" value="Disease_R_plants"/>
</dbReference>
<evidence type="ECO:0000259" key="11">
    <source>
        <dbReference type="Pfam" id="PF23559"/>
    </source>
</evidence>
<dbReference type="InterPro" id="IPR055414">
    <property type="entry name" value="LRR_R13L4/SHOC2-like"/>
</dbReference>
<comment type="similarity">
    <text evidence="1">Belongs to the disease resistance NB-LRR family.</text>
</comment>
<feature type="domain" description="NB-ARC" evidence="9">
    <location>
        <begin position="412"/>
        <end position="598"/>
    </location>
</feature>
<dbReference type="InterPro" id="IPR036388">
    <property type="entry name" value="WH-like_DNA-bd_sf"/>
</dbReference>
<feature type="domain" description="Disease resistance R13L4/SHOC-2-like LRR" evidence="12">
    <location>
        <begin position="988"/>
        <end position="1236"/>
    </location>
</feature>
<reference evidence="13" key="1">
    <citation type="submission" date="2020-05" db="EMBL/GenBank/DDBJ databases">
        <title>WGS assembly of Panicum virgatum.</title>
        <authorList>
            <person name="Lovell J.T."/>
            <person name="Jenkins J."/>
            <person name="Shu S."/>
            <person name="Juenger T.E."/>
            <person name="Schmutz J."/>
        </authorList>
    </citation>
    <scope>NUCLEOTIDE SEQUENCE</scope>
    <source>
        <strain evidence="13">AP13</strain>
    </source>
</reference>
<dbReference type="GO" id="GO:0042742">
    <property type="term" value="P:defense response to bacterium"/>
    <property type="evidence" value="ECO:0007669"/>
    <property type="project" value="UniProtKB-ARBA"/>
</dbReference>
<keyword evidence="3" id="KW-0677">Repeat</keyword>
<sequence length="1260" mass="141574">MEAAALSVGRSVLDATLSYARSAVAEEVALQLHIRRDYAFVRDELEMMRSFLMAAHKEQEDNDRVLKTWVKQVRDVTYDVEDCIQDFSVHLHKPSGWPLARILLQRRRIAKKMKELRERVEDVSQRNMRYQLFKGAAPNPATAAGQSSTTAASMFGIDEARHVARQQKSRADLVHLIINQDEALGVIAVWGENGDLGQMSIIRAAYENVDVKSKFPCRAWVRVTDPFNPKDFVQSMVKQFDSAVGVNVLLDTESTLLEAENEQLVGEFNRYVNENSYLIVLNNVSTIEQWDQIKVCFPNNMRGSRIIVSTTQVEVASLCPGQETQVLELSQLSADQTLYAFYEKGSQDAVESITASPSSNAGTTSSNNSTLSTSEMSEIQPEGADGSNAARNSRINIVTNYLDKPQLIGRDQEKSDIIELILNQAGQDLPVISVWGMGGVGKTTLVKDAYQSQNLSSMFERRAFVTVKHPFILEELLKSLVMQLDAETSKKRSLVHFGGSTRKSLAMMGVEELIAELATLLERKRCLIVLDDLSSTVMWDLTIRSFPQLENTSRIIVTTREEKIARHCSKKQENVYKLKVLQHKDALDLFTKKVYKETTDLDNHPELIDEAKVILKKCEGLPLALITIGGFLANQPKTLVEWRKLNKHLSTELDMNPELEPIKSILRKSYDGLPDHLKSCFLYLSIFPADHKVNRRRLERRWVAEGYSRDICGKSMEEVASNYFMELIDRSMILPSQQSVYSRKKIDSCHVHDLMHEIGISKSLEENLIFRLEEGCSSNTQGMFRHLAVSSNWKGDKSEFETIVDLSRIRSLTVFGTVKPFFISEKMRLLRVLDLEGTEGLVDHHLEQISELYHLKYLSLRGCGDIYYLPDSFGNLRQLQTLDIAFTKVRKLPKTITGLTKLQNFCAGTVGVSEAEQFKETVKDAPKLLGNQPCVLAVCSLACSVAWCAPQLLKRRLNFDGEPNRHDVCTVCCCSLLPLLATRGSVCGVQLPKGIRKLKALQTLGLVNLAQGKKILRDIKRLTRLRKLAVTGISRRNAQELWSAIANLSCLESLLLRAEGDMGLLGCLIFGTQSPPRNLQSLKLYGTVWELPSWIEGLQNLVKLTLRSTGLVDVSAAIEALGKLPNLAILRLRRDSFVGHELRFSFHGDALAFPNLTLMEFDRPRKLQSVEFKEGAMPKLELLEFCARTQEARVGLLTGLPHLTSLKEFTLSGNGYGSDIVEDLRTQVETNPNRPIFKWTARSAAPEEAGHHQSNSLQQS</sequence>
<proteinExistence type="inferred from homology"/>
<dbReference type="Pfam" id="PF23598">
    <property type="entry name" value="LRR_14"/>
    <property type="match status" value="2"/>
</dbReference>
<feature type="domain" description="Disease resistance protein winged helix" evidence="11">
    <location>
        <begin position="686"/>
        <end position="758"/>
    </location>
</feature>
<dbReference type="InterPro" id="IPR032675">
    <property type="entry name" value="LRR_dom_sf"/>
</dbReference>
<feature type="region of interest" description="Disordered" evidence="8">
    <location>
        <begin position="352"/>
        <end position="390"/>
    </location>
</feature>
<protein>
    <submittedName>
        <fullName evidence="13">Uncharacterized protein</fullName>
    </submittedName>
</protein>
<dbReference type="InterPro" id="IPR058922">
    <property type="entry name" value="WHD_DRP"/>
</dbReference>
<keyword evidence="6 7" id="KW-0175">Coiled coil</keyword>
<organism evidence="13 14">
    <name type="scientific">Panicum virgatum</name>
    <name type="common">Blackwell switchgrass</name>
    <dbReference type="NCBI Taxonomy" id="38727"/>
    <lineage>
        <taxon>Eukaryota</taxon>
        <taxon>Viridiplantae</taxon>
        <taxon>Streptophyta</taxon>
        <taxon>Embryophyta</taxon>
        <taxon>Tracheophyta</taxon>
        <taxon>Spermatophyta</taxon>
        <taxon>Magnoliopsida</taxon>
        <taxon>Liliopsida</taxon>
        <taxon>Poales</taxon>
        <taxon>Poaceae</taxon>
        <taxon>PACMAD clade</taxon>
        <taxon>Panicoideae</taxon>
        <taxon>Panicodae</taxon>
        <taxon>Paniceae</taxon>
        <taxon>Panicinae</taxon>
        <taxon>Panicum</taxon>
        <taxon>Panicum sect. Hiantes</taxon>
    </lineage>
</organism>
<keyword evidence="5" id="KW-0611">Plant defense</keyword>
<dbReference type="PANTHER" id="PTHR23155:SF1114">
    <property type="entry name" value="OS02G0475500 PROTEIN"/>
    <property type="match status" value="1"/>
</dbReference>
<dbReference type="EMBL" id="CM029040">
    <property type="protein sequence ID" value="KAG2631333.1"/>
    <property type="molecule type" value="Genomic_DNA"/>
</dbReference>
<dbReference type="InterPro" id="IPR027417">
    <property type="entry name" value="P-loop_NTPase"/>
</dbReference>
<evidence type="ECO:0000256" key="2">
    <source>
        <dbReference type="ARBA" id="ARBA00022614"/>
    </source>
</evidence>
<evidence type="ECO:0000256" key="3">
    <source>
        <dbReference type="ARBA" id="ARBA00022737"/>
    </source>
</evidence>
<dbReference type="Pfam" id="PF23559">
    <property type="entry name" value="WHD_DRP"/>
    <property type="match status" value="1"/>
</dbReference>
<feature type="domain" description="Disease resistance N-terminal" evidence="10">
    <location>
        <begin position="13"/>
        <end position="95"/>
    </location>
</feature>
<feature type="coiled-coil region" evidence="7">
    <location>
        <begin position="99"/>
        <end position="126"/>
    </location>
</feature>
<dbReference type="Gene3D" id="1.10.10.10">
    <property type="entry name" value="Winged helix-like DNA-binding domain superfamily/Winged helix DNA-binding domain"/>
    <property type="match status" value="1"/>
</dbReference>
<evidence type="ECO:0000259" key="12">
    <source>
        <dbReference type="Pfam" id="PF23598"/>
    </source>
</evidence>
<dbReference type="SUPFAM" id="SSF52047">
    <property type="entry name" value="RNI-like"/>
    <property type="match status" value="1"/>
</dbReference>
<feature type="domain" description="NB-ARC" evidence="9">
    <location>
        <begin position="181"/>
        <end position="346"/>
    </location>
</feature>
<evidence type="ECO:0000259" key="10">
    <source>
        <dbReference type="Pfam" id="PF18052"/>
    </source>
</evidence>
<accession>A0A8T0VEW4</accession>
<dbReference type="Gene3D" id="1.10.8.430">
    <property type="entry name" value="Helical domain of apoptotic protease-activating factors"/>
    <property type="match status" value="1"/>
</dbReference>
<keyword evidence="4" id="KW-0547">Nucleotide-binding</keyword>
<evidence type="ECO:0000256" key="8">
    <source>
        <dbReference type="SAM" id="MobiDB-lite"/>
    </source>
</evidence>
<dbReference type="GO" id="GO:0002758">
    <property type="term" value="P:innate immune response-activating signaling pathway"/>
    <property type="evidence" value="ECO:0007669"/>
    <property type="project" value="UniProtKB-ARBA"/>
</dbReference>
<dbReference type="Gene3D" id="3.80.10.10">
    <property type="entry name" value="Ribonuclease Inhibitor"/>
    <property type="match status" value="2"/>
</dbReference>
<dbReference type="PANTHER" id="PTHR23155">
    <property type="entry name" value="DISEASE RESISTANCE PROTEIN RP"/>
    <property type="match status" value="1"/>
</dbReference>
<dbReference type="GO" id="GO:0043531">
    <property type="term" value="F:ADP binding"/>
    <property type="evidence" value="ECO:0007669"/>
    <property type="project" value="InterPro"/>
</dbReference>
<evidence type="ECO:0000256" key="5">
    <source>
        <dbReference type="ARBA" id="ARBA00022821"/>
    </source>
</evidence>
<evidence type="ECO:0000256" key="4">
    <source>
        <dbReference type="ARBA" id="ARBA00022741"/>
    </source>
</evidence>
<gene>
    <name evidence="13" type="ORF">PVAP13_2NG190000</name>
</gene>
<keyword evidence="2" id="KW-0433">Leucine-rich repeat</keyword>
<dbReference type="CDD" id="cd14798">
    <property type="entry name" value="RX-CC_like"/>
    <property type="match status" value="1"/>
</dbReference>
<evidence type="ECO:0000259" key="9">
    <source>
        <dbReference type="Pfam" id="PF00931"/>
    </source>
</evidence>
<evidence type="ECO:0000256" key="6">
    <source>
        <dbReference type="ARBA" id="ARBA00023054"/>
    </source>
</evidence>
<evidence type="ECO:0000313" key="14">
    <source>
        <dbReference type="Proteomes" id="UP000823388"/>
    </source>
</evidence>
<dbReference type="SUPFAM" id="SSF52540">
    <property type="entry name" value="P-loop containing nucleoside triphosphate hydrolases"/>
    <property type="match status" value="2"/>
</dbReference>
<evidence type="ECO:0000256" key="1">
    <source>
        <dbReference type="ARBA" id="ARBA00008894"/>
    </source>
</evidence>
<comment type="caution">
    <text evidence="13">The sequence shown here is derived from an EMBL/GenBank/DDBJ whole genome shotgun (WGS) entry which is preliminary data.</text>
</comment>
<feature type="domain" description="Disease resistance R13L4/SHOC-2-like LRR" evidence="12">
    <location>
        <begin position="809"/>
        <end position="908"/>
    </location>
</feature>
<dbReference type="OrthoDB" id="674604at2759"/>
<dbReference type="PRINTS" id="PR00364">
    <property type="entry name" value="DISEASERSIST"/>
</dbReference>
<evidence type="ECO:0000313" key="13">
    <source>
        <dbReference type="EMBL" id="KAG2631333.1"/>
    </source>
</evidence>
<evidence type="ECO:0000256" key="7">
    <source>
        <dbReference type="SAM" id="Coils"/>
    </source>
</evidence>
<dbReference type="FunFam" id="1.10.10.10:FF:000322">
    <property type="entry name" value="Probable disease resistance protein At1g63360"/>
    <property type="match status" value="1"/>
</dbReference>
<dbReference type="InterPro" id="IPR038005">
    <property type="entry name" value="RX-like_CC"/>
</dbReference>
<dbReference type="Proteomes" id="UP000823388">
    <property type="component" value="Chromosome 2N"/>
</dbReference>
<keyword evidence="14" id="KW-1185">Reference proteome</keyword>
<dbReference type="Pfam" id="PF00931">
    <property type="entry name" value="NB-ARC"/>
    <property type="match status" value="2"/>
</dbReference>